<evidence type="ECO:0000256" key="1">
    <source>
        <dbReference type="SAM" id="MobiDB-lite"/>
    </source>
</evidence>
<evidence type="ECO:0000313" key="4">
    <source>
        <dbReference type="Proteomes" id="UP000317982"/>
    </source>
</evidence>
<proteinExistence type="predicted"/>
<comment type="caution">
    <text evidence="3">The sequence shown here is derived from an EMBL/GenBank/DDBJ whole genome shotgun (WGS) entry which is preliminary data.</text>
</comment>
<feature type="transmembrane region" description="Helical" evidence="2">
    <location>
        <begin position="49"/>
        <end position="68"/>
    </location>
</feature>
<dbReference type="EMBL" id="VIRS01000040">
    <property type="protein sequence ID" value="TQS40499.1"/>
    <property type="molecule type" value="Genomic_DNA"/>
</dbReference>
<dbReference type="RefSeq" id="WP_142709131.1">
    <property type="nucleotide sequence ID" value="NZ_VIRS01000040.1"/>
</dbReference>
<keyword evidence="2" id="KW-1133">Transmembrane helix</keyword>
<dbReference type="Proteomes" id="UP000317982">
    <property type="component" value="Unassembled WGS sequence"/>
</dbReference>
<dbReference type="InParanoid" id="A0A545AGP7"/>
<dbReference type="OrthoDB" id="9835116at2"/>
<dbReference type="AlphaFoldDB" id="A0A545AGP7"/>
<evidence type="ECO:0000256" key="2">
    <source>
        <dbReference type="SAM" id="Phobius"/>
    </source>
</evidence>
<accession>A0A545AGP7</accession>
<name>A0A545AGP7_9ACTN</name>
<keyword evidence="4" id="KW-1185">Reference proteome</keyword>
<gene>
    <name evidence="3" type="ORF">FL583_34745</name>
</gene>
<keyword evidence="2" id="KW-0472">Membrane</keyword>
<keyword evidence="2" id="KW-0812">Transmembrane</keyword>
<sequence>MPDLLESGTPLRPPRDDGRPSLWDRLPRVRLREDDEPPVRRPRSIGRRWVGLALVAGLVLGGLFIHSYDTRLTEQSRRDTIALAARVVPIQSPGGQGRDSWLLRVVVSNRGATALRLRSAQLADTPLRSSLRTVSRDISLPPGRDTWISMDVSGACAGGGLTRAPTTLTASVTPAGRPTRSVRVALADDTSLMLTAARQTCVDADFGLWSTAEQQGTIVIDDRGLFVPMRFRLNWTPPWDISAVRSEGPGLAATVDGLPVHVTNGLTPIVTVRWSLTDCVQAKALNYTELRLRTTLTRADASRAVEVTTTVSGGVIAALGIFLDRACR</sequence>
<evidence type="ECO:0000313" key="3">
    <source>
        <dbReference type="EMBL" id="TQS40499.1"/>
    </source>
</evidence>
<feature type="region of interest" description="Disordered" evidence="1">
    <location>
        <begin position="1"/>
        <end position="22"/>
    </location>
</feature>
<protein>
    <submittedName>
        <fullName evidence="3">Uncharacterized protein</fullName>
    </submittedName>
</protein>
<organism evidence="3 4">
    <name type="scientific">Cryptosporangium phraense</name>
    <dbReference type="NCBI Taxonomy" id="2593070"/>
    <lineage>
        <taxon>Bacteria</taxon>
        <taxon>Bacillati</taxon>
        <taxon>Actinomycetota</taxon>
        <taxon>Actinomycetes</taxon>
        <taxon>Cryptosporangiales</taxon>
        <taxon>Cryptosporangiaceae</taxon>
        <taxon>Cryptosporangium</taxon>
    </lineage>
</organism>
<reference evidence="3 4" key="1">
    <citation type="submission" date="2019-07" db="EMBL/GenBank/DDBJ databases">
        <title>Cryptosporangium phraense sp. nov., isolated from plant litter.</title>
        <authorList>
            <person name="Suriyachadkun C."/>
        </authorList>
    </citation>
    <scope>NUCLEOTIDE SEQUENCE [LARGE SCALE GENOMIC DNA]</scope>
    <source>
        <strain evidence="3 4">A-T 5661</strain>
    </source>
</reference>